<feature type="domain" description="NADPH-dependent FMN reductase-like" evidence="1">
    <location>
        <begin position="8"/>
        <end position="147"/>
    </location>
</feature>
<gene>
    <name evidence="2" type="ORF">FHX76_001035</name>
</gene>
<dbReference type="AlphaFoldDB" id="A0A7X5TU15"/>
<organism evidence="2 3">
    <name type="scientific">Lysinibacter cavernae</name>
    <dbReference type="NCBI Taxonomy" id="1640652"/>
    <lineage>
        <taxon>Bacteria</taxon>
        <taxon>Bacillati</taxon>
        <taxon>Actinomycetota</taxon>
        <taxon>Actinomycetes</taxon>
        <taxon>Micrococcales</taxon>
        <taxon>Microbacteriaceae</taxon>
        <taxon>Lysinibacter</taxon>
    </lineage>
</organism>
<dbReference type="GO" id="GO:0016491">
    <property type="term" value="F:oxidoreductase activity"/>
    <property type="evidence" value="ECO:0007669"/>
    <property type="project" value="InterPro"/>
</dbReference>
<dbReference type="SUPFAM" id="SSF52218">
    <property type="entry name" value="Flavoproteins"/>
    <property type="match status" value="1"/>
</dbReference>
<evidence type="ECO:0000259" key="1">
    <source>
        <dbReference type="Pfam" id="PF03358"/>
    </source>
</evidence>
<dbReference type="InterPro" id="IPR050712">
    <property type="entry name" value="NAD(P)H-dep_reductase"/>
</dbReference>
<proteinExistence type="predicted"/>
<comment type="caution">
    <text evidence="2">The sequence shown here is derived from an EMBL/GenBank/DDBJ whole genome shotgun (WGS) entry which is preliminary data.</text>
</comment>
<keyword evidence="3" id="KW-1185">Reference proteome</keyword>
<dbReference type="PANTHER" id="PTHR30543:SF21">
    <property type="entry name" value="NAD(P)H-DEPENDENT FMN REDUCTASE LOT6"/>
    <property type="match status" value="1"/>
</dbReference>
<sequence length="195" mass="21356">MDTPLLQVIIGSTRPGRVGASVADWFADAARADGQFAIEVVDLAEVGLPLLDEPHHPRLQQYTKEHTKRWSETIRRGDAFVFVIPEYNYSLNAATKNAIDFLFHEWSNKALGIVSYGGISGGLRSAQVLKQVASSVRLIAGPDTVIIPWVATLRDEQGVFHPTDHIVRATTTLLADLRSLTDALASRRSANEPAD</sequence>
<evidence type="ECO:0000313" key="3">
    <source>
        <dbReference type="Proteomes" id="UP000541033"/>
    </source>
</evidence>
<dbReference type="Proteomes" id="UP000541033">
    <property type="component" value="Unassembled WGS sequence"/>
</dbReference>
<reference evidence="2 3" key="1">
    <citation type="submission" date="2020-02" db="EMBL/GenBank/DDBJ databases">
        <title>Sequencing the genomes of 1000 actinobacteria strains.</title>
        <authorList>
            <person name="Klenk H.-P."/>
        </authorList>
    </citation>
    <scope>NUCLEOTIDE SEQUENCE [LARGE SCALE GENOMIC DNA]</scope>
    <source>
        <strain evidence="2 3">DSM 27960</strain>
    </source>
</reference>
<dbReference type="PANTHER" id="PTHR30543">
    <property type="entry name" value="CHROMATE REDUCTASE"/>
    <property type="match status" value="1"/>
</dbReference>
<dbReference type="GO" id="GO:0010181">
    <property type="term" value="F:FMN binding"/>
    <property type="evidence" value="ECO:0007669"/>
    <property type="project" value="TreeGrafter"/>
</dbReference>
<dbReference type="GO" id="GO:0005829">
    <property type="term" value="C:cytosol"/>
    <property type="evidence" value="ECO:0007669"/>
    <property type="project" value="TreeGrafter"/>
</dbReference>
<dbReference type="Pfam" id="PF03358">
    <property type="entry name" value="FMN_red"/>
    <property type="match status" value="1"/>
</dbReference>
<dbReference type="RefSeq" id="WP_167148557.1">
    <property type="nucleotide sequence ID" value="NZ_JAAMOX010000001.1"/>
</dbReference>
<dbReference type="EMBL" id="JAAMOX010000001">
    <property type="protein sequence ID" value="NIH53167.1"/>
    <property type="molecule type" value="Genomic_DNA"/>
</dbReference>
<dbReference type="InterPro" id="IPR005025">
    <property type="entry name" value="FMN_Rdtase-like_dom"/>
</dbReference>
<accession>A0A7X5TU15</accession>
<dbReference type="InterPro" id="IPR029039">
    <property type="entry name" value="Flavoprotein-like_sf"/>
</dbReference>
<evidence type="ECO:0000313" key="2">
    <source>
        <dbReference type="EMBL" id="NIH53167.1"/>
    </source>
</evidence>
<name>A0A7X5TU15_9MICO</name>
<protein>
    <submittedName>
        <fullName evidence="2">NAD(P)H-dependent FMN reductase</fullName>
    </submittedName>
</protein>
<dbReference type="Gene3D" id="3.40.50.360">
    <property type="match status" value="1"/>
</dbReference>